<dbReference type="STRING" id="57664.SAMN05661003_10747"/>
<dbReference type="AlphaFoldDB" id="A0A1G7BTV6"/>
<reference evidence="3" key="1">
    <citation type="submission" date="2016-10" db="EMBL/GenBank/DDBJ databases">
        <authorList>
            <person name="Varghese N."/>
            <person name="Submissions S."/>
        </authorList>
    </citation>
    <scope>NUCLEOTIDE SEQUENCE [LARGE SCALE GENOMIC DNA]</scope>
    <source>
        <strain evidence="3">DSM 8987</strain>
    </source>
</reference>
<name>A0A1G7BTV6_9BACT</name>
<dbReference type="Gene3D" id="3.90.25.10">
    <property type="entry name" value="UDP-galactose 4-epimerase, domain 1"/>
    <property type="match status" value="1"/>
</dbReference>
<evidence type="ECO:0000313" key="3">
    <source>
        <dbReference type="Proteomes" id="UP000243205"/>
    </source>
</evidence>
<sequence length="325" mass="35715">MSSKRLLITGAGGFVGQRLVRFLRQQASWNTAELQLWDAHANEGDTIKVDLCQASLVDRAVADFLPTAVVHLAAQSHVPTAWQQPELTWQVNCFGTLSLLEALRRHVPTAGVLFVGTAEVYGASFKTAVPLDESASLQPLNPYAASKAAADLMAGQYAAGGLRIVRLRPFNHIGPGQREDFVASSFAAQIARIECGLQPGVIRVGNLQAQRDFLDVADVVRAYALALERLDWLPAGLVLNLCSGVPRRIAEILELLCRQTRCPIRIETDPDRLRPVDIPLAYGRCDAAQHWLGWEPQIPFTHTLSLLLDDWRDRVQRDGRSGSVS</sequence>
<dbReference type="InterPro" id="IPR016040">
    <property type="entry name" value="NAD(P)-bd_dom"/>
</dbReference>
<dbReference type="Proteomes" id="UP000243205">
    <property type="component" value="Unassembled WGS sequence"/>
</dbReference>
<dbReference type="OrthoDB" id="9803010at2"/>
<evidence type="ECO:0000259" key="1">
    <source>
        <dbReference type="Pfam" id="PF16363"/>
    </source>
</evidence>
<dbReference type="PANTHER" id="PTHR43000">
    <property type="entry name" value="DTDP-D-GLUCOSE 4,6-DEHYDRATASE-RELATED"/>
    <property type="match status" value="1"/>
</dbReference>
<organism evidence="2 3">
    <name type="scientific">Desulfuromonas thiophila</name>
    <dbReference type="NCBI Taxonomy" id="57664"/>
    <lineage>
        <taxon>Bacteria</taxon>
        <taxon>Pseudomonadati</taxon>
        <taxon>Thermodesulfobacteriota</taxon>
        <taxon>Desulfuromonadia</taxon>
        <taxon>Desulfuromonadales</taxon>
        <taxon>Desulfuromonadaceae</taxon>
        <taxon>Desulfuromonas</taxon>
    </lineage>
</organism>
<dbReference type="SUPFAM" id="SSF51735">
    <property type="entry name" value="NAD(P)-binding Rossmann-fold domains"/>
    <property type="match status" value="1"/>
</dbReference>
<dbReference type="EMBL" id="FNAQ01000007">
    <property type="protein sequence ID" value="SDE30538.1"/>
    <property type="molecule type" value="Genomic_DNA"/>
</dbReference>
<proteinExistence type="predicted"/>
<keyword evidence="3" id="KW-1185">Reference proteome</keyword>
<protein>
    <submittedName>
        <fullName evidence="2">GDP-D-mannose dehydratase</fullName>
    </submittedName>
</protein>
<accession>A0A1G7BTV6</accession>
<gene>
    <name evidence="2" type="ORF">SAMN05661003_10747</name>
</gene>
<evidence type="ECO:0000313" key="2">
    <source>
        <dbReference type="EMBL" id="SDE30538.1"/>
    </source>
</evidence>
<dbReference type="Gene3D" id="3.40.50.720">
    <property type="entry name" value="NAD(P)-binding Rossmann-like Domain"/>
    <property type="match status" value="1"/>
</dbReference>
<dbReference type="InterPro" id="IPR036291">
    <property type="entry name" value="NAD(P)-bd_dom_sf"/>
</dbReference>
<dbReference type="Pfam" id="PF16363">
    <property type="entry name" value="GDP_Man_Dehyd"/>
    <property type="match status" value="1"/>
</dbReference>
<dbReference type="RefSeq" id="WP_092078204.1">
    <property type="nucleotide sequence ID" value="NZ_FNAQ01000007.1"/>
</dbReference>
<feature type="domain" description="NAD(P)-binding" evidence="1">
    <location>
        <begin position="7"/>
        <end position="304"/>
    </location>
</feature>